<dbReference type="SUPFAM" id="SSF51735">
    <property type="entry name" value="NAD(P)-binding Rossmann-fold domains"/>
    <property type="match status" value="1"/>
</dbReference>
<dbReference type="GO" id="GO:0016491">
    <property type="term" value="F:oxidoreductase activity"/>
    <property type="evidence" value="ECO:0007669"/>
    <property type="project" value="UniProtKB-KW"/>
</dbReference>
<comment type="caution">
    <text evidence="2">The sequence shown here is derived from an EMBL/GenBank/DDBJ whole genome shotgun (WGS) entry which is preliminary data.</text>
</comment>
<evidence type="ECO:0008006" key="4">
    <source>
        <dbReference type="Google" id="ProtNLM"/>
    </source>
</evidence>
<accession>A0A150QL68</accession>
<reference evidence="2 3" key="1">
    <citation type="submission" date="2014-02" db="EMBL/GenBank/DDBJ databases">
        <title>The small core and large imbalanced accessory genome model reveals a collaborative survival strategy of Sorangium cellulosum strains in nature.</title>
        <authorList>
            <person name="Han K."/>
            <person name="Peng R."/>
            <person name="Blom J."/>
            <person name="Li Y.-Z."/>
        </authorList>
    </citation>
    <scope>NUCLEOTIDE SEQUENCE [LARGE SCALE GENOMIC DNA]</scope>
    <source>
        <strain evidence="2 3">So0008-312</strain>
    </source>
</reference>
<evidence type="ECO:0000256" key="1">
    <source>
        <dbReference type="ARBA" id="ARBA00023002"/>
    </source>
</evidence>
<evidence type="ECO:0000313" key="3">
    <source>
        <dbReference type="Proteomes" id="UP000075260"/>
    </source>
</evidence>
<dbReference type="InterPro" id="IPR036291">
    <property type="entry name" value="NAD(P)-bd_dom_sf"/>
</dbReference>
<keyword evidence="1" id="KW-0560">Oxidoreductase</keyword>
<name>A0A150QL68_SORCE</name>
<dbReference type="EMBL" id="JEMA01000571">
    <property type="protein sequence ID" value="KYF68446.1"/>
    <property type="molecule type" value="Genomic_DNA"/>
</dbReference>
<dbReference type="PANTHER" id="PTHR43157">
    <property type="entry name" value="PHOSPHATIDYLINOSITOL-GLYCAN BIOSYNTHESIS CLASS F PROTEIN-RELATED"/>
    <property type="match status" value="1"/>
</dbReference>
<dbReference type="PANTHER" id="PTHR43157:SF31">
    <property type="entry name" value="PHOSPHATIDYLINOSITOL-GLYCAN BIOSYNTHESIS CLASS F PROTEIN"/>
    <property type="match status" value="1"/>
</dbReference>
<protein>
    <recommendedName>
        <fullName evidence="4">Short-chain dehydrogenase</fullName>
    </recommendedName>
</protein>
<dbReference type="Proteomes" id="UP000075260">
    <property type="component" value="Unassembled WGS sequence"/>
</dbReference>
<dbReference type="AlphaFoldDB" id="A0A150QL68"/>
<proteinExistence type="predicted"/>
<organism evidence="2 3">
    <name type="scientific">Sorangium cellulosum</name>
    <name type="common">Polyangium cellulosum</name>
    <dbReference type="NCBI Taxonomy" id="56"/>
    <lineage>
        <taxon>Bacteria</taxon>
        <taxon>Pseudomonadati</taxon>
        <taxon>Myxococcota</taxon>
        <taxon>Polyangia</taxon>
        <taxon>Polyangiales</taxon>
        <taxon>Polyangiaceae</taxon>
        <taxon>Sorangium</taxon>
    </lineage>
</organism>
<sequence>MRRQAAERIRASRRVIHGLVHSAMTMSFQRATTADGFELAFGLQYLARYALNRALVRELAASGDGRIVHVGGKAPSGLSPDLEDLQFERRRWSLLRALMSSQVLGYLHVQEAAKRWNGVPVTASIACVGMTKTQNAMSGPWWVRALYSVAGAAPERSAENVVRLLTAADASDAHGAVLFDPKRFTPTPLAYDAALASRAWELSEGLVRERGLSFAPGWLR</sequence>
<gene>
    <name evidence="2" type="ORF">BE15_10640</name>
</gene>
<evidence type="ECO:0000313" key="2">
    <source>
        <dbReference type="EMBL" id="KYF68446.1"/>
    </source>
</evidence>
<dbReference type="Gene3D" id="3.40.50.720">
    <property type="entry name" value="NAD(P)-binding Rossmann-like Domain"/>
    <property type="match status" value="1"/>
</dbReference>